<gene>
    <name evidence="6" type="ORF">BDV28DRAFT_132996</name>
</gene>
<dbReference type="InterPro" id="IPR057983">
    <property type="entry name" value="NAA35-like_N"/>
</dbReference>
<evidence type="ECO:0000256" key="2">
    <source>
        <dbReference type="ARBA" id="ARBA00006289"/>
    </source>
</evidence>
<proteinExistence type="inferred from homology"/>
<evidence type="ECO:0000256" key="1">
    <source>
        <dbReference type="ARBA" id="ARBA00004496"/>
    </source>
</evidence>
<organism evidence="6 7">
    <name type="scientific">Aspergillus coremiiformis</name>
    <dbReference type="NCBI Taxonomy" id="138285"/>
    <lineage>
        <taxon>Eukaryota</taxon>
        <taxon>Fungi</taxon>
        <taxon>Dikarya</taxon>
        <taxon>Ascomycota</taxon>
        <taxon>Pezizomycotina</taxon>
        <taxon>Eurotiomycetes</taxon>
        <taxon>Eurotiomycetidae</taxon>
        <taxon>Eurotiales</taxon>
        <taxon>Aspergillaceae</taxon>
        <taxon>Aspergillus</taxon>
        <taxon>Aspergillus subgen. Circumdati</taxon>
    </lineage>
</organism>
<evidence type="ECO:0000256" key="3">
    <source>
        <dbReference type="ARBA" id="ARBA00022490"/>
    </source>
</evidence>
<evidence type="ECO:0000313" key="6">
    <source>
        <dbReference type="EMBL" id="KAE8353505.1"/>
    </source>
</evidence>
<name>A0A5N6Z7A0_9EURO</name>
<dbReference type="PANTHER" id="PTHR21373:SF0">
    <property type="entry name" value="N-ALPHA-ACETYLTRANSFERASE 35, NATC AUXILIARY SUBUNIT"/>
    <property type="match status" value="1"/>
</dbReference>
<keyword evidence="3" id="KW-0963">Cytoplasm</keyword>
<dbReference type="GO" id="GO:0016740">
    <property type="term" value="F:transferase activity"/>
    <property type="evidence" value="ECO:0007669"/>
    <property type="project" value="UniProtKB-KW"/>
</dbReference>
<dbReference type="Proteomes" id="UP000327118">
    <property type="component" value="Unassembled WGS sequence"/>
</dbReference>
<evidence type="ECO:0000313" key="7">
    <source>
        <dbReference type="Proteomes" id="UP000327118"/>
    </source>
</evidence>
<keyword evidence="7" id="KW-1185">Reference proteome</keyword>
<reference evidence="7" key="1">
    <citation type="submission" date="2019-04" db="EMBL/GenBank/DDBJ databases">
        <title>Friends and foes A comparative genomics studyof 23 Aspergillus species from section Flavi.</title>
        <authorList>
            <consortium name="DOE Joint Genome Institute"/>
            <person name="Kjaerbolling I."/>
            <person name="Vesth T."/>
            <person name="Frisvad J.C."/>
            <person name="Nybo J.L."/>
            <person name="Theobald S."/>
            <person name="Kildgaard S."/>
            <person name="Isbrandt T."/>
            <person name="Kuo A."/>
            <person name="Sato A."/>
            <person name="Lyhne E.K."/>
            <person name="Kogle M.E."/>
            <person name="Wiebenga A."/>
            <person name="Kun R.S."/>
            <person name="Lubbers R.J."/>
            <person name="Makela M.R."/>
            <person name="Barry K."/>
            <person name="Chovatia M."/>
            <person name="Clum A."/>
            <person name="Daum C."/>
            <person name="Haridas S."/>
            <person name="He G."/>
            <person name="LaButti K."/>
            <person name="Lipzen A."/>
            <person name="Mondo S."/>
            <person name="Riley R."/>
            <person name="Salamov A."/>
            <person name="Simmons B.A."/>
            <person name="Magnuson J.K."/>
            <person name="Henrissat B."/>
            <person name="Mortensen U.H."/>
            <person name="Larsen T.O."/>
            <person name="Devries R.P."/>
            <person name="Grigoriev I.V."/>
            <person name="Machida M."/>
            <person name="Baker S.E."/>
            <person name="Andersen M.R."/>
        </authorList>
    </citation>
    <scope>NUCLEOTIDE SEQUENCE [LARGE SCALE GENOMIC DNA]</scope>
    <source>
        <strain evidence="7">CBS 553.77</strain>
    </source>
</reference>
<dbReference type="AlphaFoldDB" id="A0A5N6Z7A0"/>
<evidence type="ECO:0000259" key="5">
    <source>
        <dbReference type="Pfam" id="PF25789"/>
    </source>
</evidence>
<dbReference type="Pfam" id="PF25789">
    <property type="entry name" value="TPR_NAA35"/>
    <property type="match status" value="1"/>
</dbReference>
<comment type="similarity">
    <text evidence="2">Belongs to the MAK10 family.</text>
</comment>
<sequence length="766" mass="87018">MLLSHSVGNPVMRVISQSVVPRDITDEFTTAASKLRTGQLVKDEYFTLFEAVGALEIMDSKMDSGYLGPGQSDVQALEDDYDPTRELAPEQVIGIMDELLCHEMAWHMGHPLSQTLFTSLYLDELLWPVPKTIEEAHFCRPGSSMNKEEPGMAHLVLRAYCLALIKCCDFVHTRITAEYFYEEEDFVTQLYNRSLLSQFDHAYFRNLLDRAISWIDEQGDSVDAKLREAMKCRLVFRREFLLSLEQDLDIIQSRSTCHFSSCLSQLGPMTNSVSLGRPVPEAFSWKIQRKLASTVPPRPMVKISFEDALAHLKRLCQDAMDLLEVLDYRGPHNLKVAVWALLSRKPQPSVYIRSLLQSMIMKNVTVLGDVPLKQFLYDELAEIVLPSSILLQASKDETEMPSDPRFQIANHMDAFVKRFSQPFVDTFRSACLNRCRIRRTICHTIVDWDNLQMEAEDLDEQLRTLNNEPPLMLQNGDATYSYPLSSWAYHQKLNQFRLIIQLGFELSIYSPEELPGMYWYLSHICSTHLGHIDRIRTFIVATAKRNLAALAGEQRDAVERHAALQNTLRLLERLTTQIVAVDAFAISLHALYVLLARHNVLPTASGAQAYSSERLRYELRMKPFLQITLPELVPFDEFHREAMLEGDSDEIVLDRAAKAISEARKAWEATLAKGAFMRDSQGPGNPTAAIEEDWNQDVKNVMRACIGASLAIESVKKALATQGSSQDGRTPNPGHLQLQVSIPEMGSKARWHDWWIVPQVVLVSQT</sequence>
<comment type="subcellular location">
    <subcellularLocation>
        <location evidence="1">Cytoplasm</location>
    </subcellularLocation>
</comment>
<dbReference type="PANTHER" id="PTHR21373">
    <property type="entry name" value="GLUCOSE REPRESSIBLE PROTEIN MAK10"/>
    <property type="match status" value="1"/>
</dbReference>
<dbReference type="InterPro" id="IPR057982">
    <property type="entry name" value="TPR_NAA35"/>
</dbReference>
<feature type="domain" description="NAA35-like N-terminal" evidence="4">
    <location>
        <begin position="38"/>
        <end position="204"/>
    </location>
</feature>
<feature type="domain" description="NAA35-like TPR repeats" evidence="5">
    <location>
        <begin position="345"/>
        <end position="718"/>
    </location>
</feature>
<evidence type="ECO:0000259" key="4">
    <source>
        <dbReference type="Pfam" id="PF04112"/>
    </source>
</evidence>
<accession>A0A5N6Z7A0</accession>
<dbReference type="EMBL" id="ML739096">
    <property type="protein sequence ID" value="KAE8353505.1"/>
    <property type="molecule type" value="Genomic_DNA"/>
</dbReference>
<keyword evidence="6" id="KW-0808">Transferase</keyword>
<dbReference type="GO" id="GO:0031417">
    <property type="term" value="C:NatC complex"/>
    <property type="evidence" value="ECO:0007669"/>
    <property type="project" value="InterPro"/>
</dbReference>
<protein>
    <submittedName>
        <fullName evidence="6">Amino-acid N-acetyltransferase subunit Mak10</fullName>
    </submittedName>
</protein>
<dbReference type="Pfam" id="PF04112">
    <property type="entry name" value="Mak10"/>
    <property type="match status" value="1"/>
</dbReference>
<dbReference type="InterPro" id="IPR007244">
    <property type="entry name" value="Naa35_N"/>
</dbReference>
<dbReference type="OrthoDB" id="269405at2759"/>